<sequence length="393" mass="44480">MKICHYRKTKNLSKIILPLNFDPSQGLIKINTSFNLEYFYKSYANIYTFIALPNKRDFELSPLRRFLELHASQSSQTKWKDWSIQSSIQMDTTFIVVKFWTGRISDEDVELYLQRYCTIIQTVKPLDKYGIWYGIRQYKVQLKKNSKGLLIQIPNSISLGPYNGRIIYPGQQATCFICQSGDHQVRHCPYIKCWKCGQFGHKAKDCTHDAQCNLCNKSGHTFFTCPSSYANKFKHPHQSRHPDSNSTDPPTGARTRSSDPLPGSSAISTDPPPGAKSLNSPVTVSTSSSEPSAPGESIKRKKKIDPMAWNFIWGTTREVTKRDLLYKNKKLGGLGAVNLELKLTCAFVKNMSLAISRGAPWWATQTFGENVKGELAKVQSTNSFMVILKINLI</sequence>
<dbReference type="GO" id="GO:0003723">
    <property type="term" value="F:RNA binding"/>
    <property type="evidence" value="ECO:0007669"/>
    <property type="project" value="InterPro"/>
</dbReference>
<dbReference type="Pfam" id="PF00098">
    <property type="entry name" value="zf-CCHC"/>
    <property type="match status" value="1"/>
</dbReference>
<dbReference type="SUPFAM" id="SSF57756">
    <property type="entry name" value="Retrovirus zinc finger-like domains"/>
    <property type="match status" value="1"/>
</dbReference>
<dbReference type="GO" id="GO:0008270">
    <property type="term" value="F:zinc ion binding"/>
    <property type="evidence" value="ECO:0007669"/>
    <property type="project" value="UniProtKB-KW"/>
</dbReference>
<evidence type="ECO:0000256" key="1">
    <source>
        <dbReference type="PROSITE-ProRule" id="PRU00047"/>
    </source>
</evidence>
<dbReference type="PANTHER" id="PTHR22639">
    <property type="entry name" value="GAG-RELATED PROTEIN"/>
    <property type="match status" value="1"/>
</dbReference>
<evidence type="ECO:0000313" key="4">
    <source>
        <dbReference type="Ensembl" id="ENSNMLP00000028705.1"/>
    </source>
</evidence>
<feature type="region of interest" description="Disordered" evidence="2">
    <location>
        <begin position="234"/>
        <end position="300"/>
    </location>
</feature>
<evidence type="ECO:0000313" key="5">
    <source>
        <dbReference type="Proteomes" id="UP000694523"/>
    </source>
</evidence>
<feature type="compositionally biased region" description="Low complexity" evidence="2">
    <location>
        <begin position="280"/>
        <end position="296"/>
    </location>
</feature>
<reference evidence="4" key="2">
    <citation type="submission" date="2025-09" db="UniProtKB">
        <authorList>
            <consortium name="Ensembl"/>
        </authorList>
    </citation>
    <scope>IDENTIFICATION</scope>
</reference>
<keyword evidence="5" id="KW-1185">Reference proteome</keyword>
<keyword evidence="1" id="KW-0863">Zinc-finger</keyword>
<dbReference type="PANTHER" id="PTHR22639:SF3">
    <property type="entry name" value="ZINC FINGER CCHC DOMAIN-CONTAINING PROTEIN 3"/>
    <property type="match status" value="1"/>
</dbReference>
<proteinExistence type="predicted"/>
<dbReference type="Gene3D" id="4.10.60.10">
    <property type="entry name" value="Zinc finger, CCHC-type"/>
    <property type="match status" value="1"/>
</dbReference>
<reference evidence="4" key="1">
    <citation type="submission" date="2025-08" db="UniProtKB">
        <authorList>
            <consortium name="Ensembl"/>
        </authorList>
    </citation>
    <scope>IDENTIFICATION</scope>
</reference>
<organism evidence="4 5">
    <name type="scientific">Neogobius melanostomus</name>
    <name type="common">round goby</name>
    <dbReference type="NCBI Taxonomy" id="47308"/>
    <lineage>
        <taxon>Eukaryota</taxon>
        <taxon>Metazoa</taxon>
        <taxon>Chordata</taxon>
        <taxon>Craniata</taxon>
        <taxon>Vertebrata</taxon>
        <taxon>Euteleostomi</taxon>
        <taxon>Actinopterygii</taxon>
        <taxon>Neopterygii</taxon>
        <taxon>Teleostei</taxon>
        <taxon>Neoteleostei</taxon>
        <taxon>Acanthomorphata</taxon>
        <taxon>Gobiaria</taxon>
        <taxon>Gobiiformes</taxon>
        <taxon>Gobioidei</taxon>
        <taxon>Gobiidae</taxon>
        <taxon>Benthophilinae</taxon>
        <taxon>Neogobiini</taxon>
        <taxon>Neogobius</taxon>
    </lineage>
</organism>
<name>A0A8C6U2J0_9GOBI</name>
<evidence type="ECO:0000259" key="3">
    <source>
        <dbReference type="PROSITE" id="PS50158"/>
    </source>
</evidence>
<dbReference type="SMART" id="SM00343">
    <property type="entry name" value="ZnF_C2HC"/>
    <property type="match status" value="3"/>
</dbReference>
<dbReference type="InterPro" id="IPR001878">
    <property type="entry name" value="Znf_CCHC"/>
</dbReference>
<dbReference type="InterPro" id="IPR036875">
    <property type="entry name" value="Znf_CCHC_sf"/>
</dbReference>
<dbReference type="Ensembl" id="ENSNMLT00000032048.1">
    <property type="protein sequence ID" value="ENSNMLP00000028705.1"/>
    <property type="gene ID" value="ENSNMLG00000018225.1"/>
</dbReference>
<keyword evidence="1" id="KW-0862">Zinc</keyword>
<protein>
    <recommendedName>
        <fullName evidence="3">CCHC-type domain-containing protein</fullName>
    </recommendedName>
</protein>
<dbReference type="InterPro" id="IPR042509">
    <property type="entry name" value="ZCCHC3"/>
</dbReference>
<dbReference type="Proteomes" id="UP000694523">
    <property type="component" value="Unplaced"/>
</dbReference>
<dbReference type="InterPro" id="IPR057811">
    <property type="entry name" value="RBD_ZCCHC3_2nd"/>
</dbReference>
<keyword evidence="1" id="KW-0479">Metal-binding</keyword>
<feature type="domain" description="CCHC-type" evidence="3">
    <location>
        <begin position="192"/>
        <end position="206"/>
    </location>
</feature>
<accession>A0A8C6U2J0</accession>
<dbReference type="PROSITE" id="PS50158">
    <property type="entry name" value="ZF_CCHC"/>
    <property type="match status" value="1"/>
</dbReference>
<dbReference type="Pfam" id="PF23058">
    <property type="entry name" value="RBD_ZCCHC3_2nd"/>
    <property type="match status" value="1"/>
</dbReference>
<dbReference type="GO" id="GO:0002218">
    <property type="term" value="P:activation of innate immune response"/>
    <property type="evidence" value="ECO:0007669"/>
    <property type="project" value="InterPro"/>
</dbReference>
<evidence type="ECO:0000256" key="2">
    <source>
        <dbReference type="SAM" id="MobiDB-lite"/>
    </source>
</evidence>
<dbReference type="GO" id="GO:0003690">
    <property type="term" value="F:double-stranded DNA binding"/>
    <property type="evidence" value="ECO:0007669"/>
    <property type="project" value="InterPro"/>
</dbReference>
<dbReference type="AlphaFoldDB" id="A0A8C6U2J0"/>